<dbReference type="NCBIfam" id="NF008854">
    <property type="entry name" value="PRK11892.1"/>
    <property type="match status" value="1"/>
</dbReference>
<dbReference type="PANTHER" id="PTHR11624">
    <property type="entry name" value="DEHYDROGENASE RELATED"/>
    <property type="match status" value="1"/>
</dbReference>
<dbReference type="AlphaFoldDB" id="A0A564YTY2"/>
<keyword evidence="4" id="KW-0809">Transit peptide</keyword>
<dbReference type="SUPFAM" id="SSF52922">
    <property type="entry name" value="TK C-terminal domain-like"/>
    <property type="match status" value="1"/>
</dbReference>
<dbReference type="FunFam" id="3.40.50.920:FF:000001">
    <property type="entry name" value="Pyruvate dehydrogenase E1 beta subunit"/>
    <property type="match status" value="1"/>
</dbReference>
<comment type="catalytic activity">
    <reaction evidence="10 11">
        <text>N(6)-[(R)-lipoyl]-L-lysyl-[protein] + pyruvate + H(+) = N(6)-[(R)-S(8)-acetyldihydrolipoyl]-L-lysyl-[protein] + CO2</text>
        <dbReference type="Rhea" id="RHEA:19189"/>
        <dbReference type="Rhea" id="RHEA-COMP:10474"/>
        <dbReference type="Rhea" id="RHEA-COMP:10478"/>
        <dbReference type="ChEBI" id="CHEBI:15361"/>
        <dbReference type="ChEBI" id="CHEBI:15378"/>
        <dbReference type="ChEBI" id="CHEBI:16526"/>
        <dbReference type="ChEBI" id="CHEBI:83099"/>
        <dbReference type="ChEBI" id="CHEBI:83111"/>
        <dbReference type="EC" id="1.2.4.1"/>
    </reaction>
</comment>
<evidence type="ECO:0000313" key="14">
    <source>
        <dbReference type="Proteomes" id="UP000321570"/>
    </source>
</evidence>
<evidence type="ECO:0000256" key="8">
    <source>
        <dbReference type="ARBA" id="ARBA00023128"/>
    </source>
</evidence>
<feature type="domain" description="Transketolase-like pyrimidine-binding" evidence="12">
    <location>
        <begin position="33"/>
        <end position="208"/>
    </location>
</feature>
<evidence type="ECO:0000256" key="1">
    <source>
        <dbReference type="ARBA" id="ARBA00001964"/>
    </source>
</evidence>
<evidence type="ECO:0000256" key="2">
    <source>
        <dbReference type="ARBA" id="ARBA00004173"/>
    </source>
</evidence>
<gene>
    <name evidence="13" type="ORF">WMSIL1_LOCUS9567</name>
</gene>
<protein>
    <recommendedName>
        <fullName evidence="11">Pyruvate dehydrogenase E1 component subunit beta</fullName>
        <ecNumber evidence="11">1.2.4.1</ecNumber>
    </recommendedName>
</protein>
<dbReference type="GO" id="GO:0005739">
    <property type="term" value="C:mitochondrion"/>
    <property type="evidence" value="ECO:0007669"/>
    <property type="project" value="UniProtKB-SubCell"/>
</dbReference>
<evidence type="ECO:0000256" key="4">
    <source>
        <dbReference type="ARBA" id="ARBA00022946"/>
    </source>
</evidence>
<keyword evidence="5" id="KW-0630">Potassium</keyword>
<evidence type="ECO:0000256" key="6">
    <source>
        <dbReference type="ARBA" id="ARBA00023002"/>
    </source>
</evidence>
<dbReference type="Pfam" id="PF02780">
    <property type="entry name" value="Transketolase_C"/>
    <property type="match status" value="1"/>
</dbReference>
<dbReference type="Gene3D" id="3.40.50.920">
    <property type="match status" value="1"/>
</dbReference>
<dbReference type="InterPro" id="IPR027110">
    <property type="entry name" value="PDHB_mito-type"/>
</dbReference>
<comment type="cofactor">
    <cofactor evidence="1 11">
        <name>thiamine diphosphate</name>
        <dbReference type="ChEBI" id="CHEBI:58937"/>
    </cofactor>
</comment>
<keyword evidence="8" id="KW-0496">Mitochondrion</keyword>
<dbReference type="NCBIfam" id="NF006667">
    <property type="entry name" value="PRK09212.1"/>
    <property type="match status" value="1"/>
</dbReference>
<evidence type="ECO:0000256" key="7">
    <source>
        <dbReference type="ARBA" id="ARBA00023052"/>
    </source>
</evidence>
<dbReference type="InterPro" id="IPR033248">
    <property type="entry name" value="Transketolase_C"/>
</dbReference>
<evidence type="ECO:0000256" key="5">
    <source>
        <dbReference type="ARBA" id="ARBA00022958"/>
    </source>
</evidence>
<keyword evidence="9 11" id="KW-0670">Pyruvate</keyword>
<dbReference type="InterPro" id="IPR029061">
    <property type="entry name" value="THDP-binding"/>
</dbReference>
<dbReference type="FunFam" id="3.40.50.970:FF:000006">
    <property type="entry name" value="Pyruvate dehydrogenase E1 component subunit beta"/>
    <property type="match status" value="1"/>
</dbReference>
<keyword evidence="3" id="KW-0479">Metal-binding</keyword>
<dbReference type="EMBL" id="CABIJS010000388">
    <property type="protein sequence ID" value="VUZ50722.1"/>
    <property type="molecule type" value="Genomic_DNA"/>
</dbReference>
<dbReference type="GO" id="GO:0046872">
    <property type="term" value="F:metal ion binding"/>
    <property type="evidence" value="ECO:0007669"/>
    <property type="project" value="UniProtKB-KW"/>
</dbReference>
<dbReference type="SUPFAM" id="SSF52518">
    <property type="entry name" value="Thiamin diphosphate-binding fold (THDP-binding)"/>
    <property type="match status" value="1"/>
</dbReference>
<dbReference type="CDD" id="cd07036">
    <property type="entry name" value="TPP_PYR_E1-PDHc-beta_like"/>
    <property type="match status" value="1"/>
</dbReference>
<keyword evidence="6 11" id="KW-0560">Oxidoreductase</keyword>
<organism evidence="13 14">
    <name type="scientific">Hymenolepis diminuta</name>
    <name type="common">Rat tapeworm</name>
    <dbReference type="NCBI Taxonomy" id="6216"/>
    <lineage>
        <taxon>Eukaryota</taxon>
        <taxon>Metazoa</taxon>
        <taxon>Spiralia</taxon>
        <taxon>Lophotrochozoa</taxon>
        <taxon>Platyhelminthes</taxon>
        <taxon>Cestoda</taxon>
        <taxon>Eucestoda</taxon>
        <taxon>Cyclophyllidea</taxon>
        <taxon>Hymenolepididae</taxon>
        <taxon>Hymenolepis</taxon>
    </lineage>
</organism>
<evidence type="ECO:0000256" key="3">
    <source>
        <dbReference type="ARBA" id="ARBA00022723"/>
    </source>
</evidence>
<evidence type="ECO:0000256" key="11">
    <source>
        <dbReference type="RuleBase" id="RU364074"/>
    </source>
</evidence>
<accession>A0A564YTY2</accession>
<sequence>MLAASKAISKLSLPVLQYGRCLSTSHSLLGNRMTVREALNSALKEEIERDKNVFILGEEVAQYDGAYKVTKGLWKMFGDDRVMDTPISEMGFTGIAVGAAMAGSRPVCEFMTFNFAMQAIDQIVNSAAKTHYMSDGRVNVPVLFRGGNGAASGVAAQHSQDFAAWYASVPGLKVVSPYSCEDARGLTKSGIRDNDPVVSLENELMYGVSMDTPDEAMDPDFVIPIGKAKIERAGTDITLVSYSISVGDCLEAAAELEKEGISCEVINLRSLRPIDDECIFNSLKKTHHMVTVERAWPSCGIGAELIARVMESEAFYHLDSPIIRVTGADVPMPYAGCLEAACTASSPNIITTVKKVLSHKNK</sequence>
<dbReference type="InterPro" id="IPR005475">
    <property type="entry name" value="Transketolase-like_Pyr-bd"/>
</dbReference>
<keyword evidence="7 11" id="KW-0786">Thiamine pyrophosphate</keyword>
<dbReference type="Proteomes" id="UP000321570">
    <property type="component" value="Unassembled WGS sequence"/>
</dbReference>
<dbReference type="SMART" id="SM00861">
    <property type="entry name" value="Transket_pyr"/>
    <property type="match status" value="1"/>
</dbReference>
<comment type="subcellular location">
    <subcellularLocation>
        <location evidence="2">Mitochondrion</location>
    </subcellularLocation>
</comment>
<dbReference type="Gene3D" id="3.40.50.970">
    <property type="match status" value="1"/>
</dbReference>
<proteinExistence type="predicted"/>
<dbReference type="Pfam" id="PF02779">
    <property type="entry name" value="Transket_pyr"/>
    <property type="match status" value="1"/>
</dbReference>
<dbReference type="GO" id="GO:0004739">
    <property type="term" value="F:pyruvate dehydrogenase (acetyl-transferring) activity"/>
    <property type="evidence" value="ECO:0007669"/>
    <property type="project" value="UniProtKB-UniRule"/>
</dbReference>
<evidence type="ECO:0000256" key="9">
    <source>
        <dbReference type="ARBA" id="ARBA00023317"/>
    </source>
</evidence>
<dbReference type="PANTHER" id="PTHR11624:SF96">
    <property type="entry name" value="PYRUVATE DEHYDROGENASE E1 COMPONENT SUBUNIT BETA, MITOCHONDRIAL"/>
    <property type="match status" value="1"/>
</dbReference>
<evidence type="ECO:0000256" key="10">
    <source>
        <dbReference type="ARBA" id="ARBA00051231"/>
    </source>
</evidence>
<evidence type="ECO:0000313" key="13">
    <source>
        <dbReference type="EMBL" id="VUZ50722.1"/>
    </source>
</evidence>
<reference evidence="13 14" key="1">
    <citation type="submission" date="2019-07" db="EMBL/GenBank/DDBJ databases">
        <authorList>
            <person name="Jastrzebski P J."/>
            <person name="Paukszto L."/>
            <person name="Jastrzebski P J."/>
        </authorList>
    </citation>
    <scope>NUCLEOTIDE SEQUENCE [LARGE SCALE GENOMIC DNA]</scope>
    <source>
        <strain evidence="13 14">WMS-il1</strain>
    </source>
</reference>
<dbReference type="InterPro" id="IPR009014">
    <property type="entry name" value="Transketo_C/PFOR_II"/>
</dbReference>
<evidence type="ECO:0000259" key="12">
    <source>
        <dbReference type="SMART" id="SM00861"/>
    </source>
</evidence>
<keyword evidence="14" id="KW-1185">Reference proteome</keyword>
<comment type="function">
    <text evidence="11">The pyruvate dehydrogenase complex catalyzes the overall conversion of pyruvate to acetyl-CoA and CO2.</text>
</comment>
<dbReference type="GO" id="GO:0006086">
    <property type="term" value="P:pyruvate decarboxylation to acetyl-CoA"/>
    <property type="evidence" value="ECO:0007669"/>
    <property type="project" value="InterPro"/>
</dbReference>
<dbReference type="EC" id="1.2.4.1" evidence="11"/>
<name>A0A564YTY2_HYMDI</name>